<evidence type="ECO:0000313" key="1">
    <source>
        <dbReference type="EMBL" id="MCX3060438.1"/>
    </source>
</evidence>
<dbReference type="RefSeq" id="WP_266599019.1">
    <property type="nucleotide sequence ID" value="NZ_JAPHNL010000105.1"/>
</dbReference>
<gene>
    <name evidence="1" type="ORF">OFY01_11850</name>
</gene>
<proteinExistence type="predicted"/>
<name>A0ABT3TTS4_9ACTN</name>
<evidence type="ECO:0000313" key="2">
    <source>
        <dbReference type="Proteomes" id="UP001163064"/>
    </source>
</evidence>
<sequence length="76" mass="8033">MLRADRPQPQDHLVVHAVGPGPDARLSVDDLQARSVGLALRGCREHLEPLRLHQGVDARPIVHGAHAGLLSPGASA</sequence>
<accession>A0ABT3TTS4</accession>
<organism evidence="1 2">
    <name type="scientific">Streptomyces beihaiensis</name>
    <dbReference type="NCBI Taxonomy" id="2984495"/>
    <lineage>
        <taxon>Bacteria</taxon>
        <taxon>Bacillati</taxon>
        <taxon>Actinomycetota</taxon>
        <taxon>Actinomycetes</taxon>
        <taxon>Kitasatosporales</taxon>
        <taxon>Streptomycetaceae</taxon>
        <taxon>Streptomyces</taxon>
    </lineage>
</organism>
<keyword evidence="2" id="KW-1185">Reference proteome</keyword>
<reference evidence="1" key="1">
    <citation type="submission" date="2022-10" db="EMBL/GenBank/DDBJ databases">
        <title>Streptomyces beihaiensis sp. nov., a chitin degrading actinobacterium, isolated from shrimp pond soil.</title>
        <authorList>
            <person name="Xie J."/>
            <person name="Shen N."/>
        </authorList>
    </citation>
    <scope>NUCLEOTIDE SEQUENCE</scope>
    <source>
        <strain evidence="1">GXMU-J5</strain>
    </source>
</reference>
<comment type="caution">
    <text evidence="1">The sequence shown here is derived from an EMBL/GenBank/DDBJ whole genome shotgun (WGS) entry which is preliminary data.</text>
</comment>
<dbReference type="Proteomes" id="UP001163064">
    <property type="component" value="Unassembled WGS sequence"/>
</dbReference>
<protein>
    <submittedName>
        <fullName evidence="1">Uncharacterized protein</fullName>
    </submittedName>
</protein>
<dbReference type="EMBL" id="JAPHNL010000105">
    <property type="protein sequence ID" value="MCX3060438.1"/>
    <property type="molecule type" value="Genomic_DNA"/>
</dbReference>